<comment type="caution">
    <text evidence="1">The sequence shown here is derived from an EMBL/GenBank/DDBJ whole genome shotgun (WGS) entry which is preliminary data.</text>
</comment>
<evidence type="ECO:0000313" key="2">
    <source>
        <dbReference type="Proteomes" id="UP000014634"/>
    </source>
</evidence>
<dbReference type="Proteomes" id="UP000014634">
    <property type="component" value="Unassembled WGS sequence"/>
</dbReference>
<reference evidence="1 2" key="1">
    <citation type="submission" date="2013-04" db="EMBL/GenBank/DDBJ databases">
        <title>The Genome Sequence of Treponema medium ATCC 700293.</title>
        <authorList>
            <consortium name="The Broad Institute Genomics Platform"/>
            <person name="Earl A."/>
            <person name="Ward D."/>
            <person name="Feldgarden M."/>
            <person name="Gevers D."/>
            <person name="Leonetti C."/>
            <person name="Blanton J.M."/>
            <person name="Dewhirst F.E."/>
            <person name="Izard J."/>
            <person name="Walker B."/>
            <person name="Young S."/>
            <person name="Zeng Q."/>
            <person name="Gargeya S."/>
            <person name="Fitzgerald M."/>
            <person name="Haas B."/>
            <person name="Abouelleil A."/>
            <person name="Allen A.W."/>
            <person name="Alvarado L."/>
            <person name="Arachchi H.M."/>
            <person name="Berlin A.M."/>
            <person name="Chapman S.B."/>
            <person name="Gainer-Dewar J."/>
            <person name="Goldberg J."/>
            <person name="Griggs A."/>
            <person name="Gujja S."/>
            <person name="Hansen M."/>
            <person name="Howarth C."/>
            <person name="Imamovic A."/>
            <person name="Ireland A."/>
            <person name="Larimer J."/>
            <person name="McCowan C."/>
            <person name="Murphy C."/>
            <person name="Pearson M."/>
            <person name="Poon T.W."/>
            <person name="Priest M."/>
            <person name="Roberts A."/>
            <person name="Saif S."/>
            <person name="Shea T."/>
            <person name="Sisk P."/>
            <person name="Sykes S."/>
            <person name="Wortman J."/>
            <person name="Nusbaum C."/>
            <person name="Birren B."/>
        </authorList>
    </citation>
    <scope>NUCLEOTIDE SEQUENCE [LARGE SCALE GENOMIC DNA]</scope>
    <source>
        <strain evidence="1 2">ATCC 700293</strain>
    </source>
</reference>
<organism evidence="1 2">
    <name type="scientific">Treponema medium ATCC 700293</name>
    <dbReference type="NCBI Taxonomy" id="1125700"/>
    <lineage>
        <taxon>Bacteria</taxon>
        <taxon>Pseudomonadati</taxon>
        <taxon>Spirochaetota</taxon>
        <taxon>Spirochaetia</taxon>
        <taxon>Spirochaetales</taxon>
        <taxon>Treponemataceae</taxon>
        <taxon>Treponema</taxon>
    </lineage>
</organism>
<gene>
    <name evidence="1" type="ORF">HMPREF9195_01097</name>
</gene>
<sequence length="95" mass="10808">MIRIEIIANQSVYPELIANLEACLPDFLYTSIPLAYGRGRDSYKLGDSTWPETNFVLIAYADDAVEQKVAQIVRYIKLKFPTEGIKLFVLHDKDA</sequence>
<evidence type="ECO:0008006" key="3">
    <source>
        <dbReference type="Google" id="ProtNLM"/>
    </source>
</evidence>
<dbReference type="Gene3D" id="3.30.70.120">
    <property type="match status" value="1"/>
</dbReference>
<proteinExistence type="predicted"/>
<dbReference type="AlphaFoldDB" id="A0AA87NM81"/>
<protein>
    <recommendedName>
        <fullName evidence="3">DUF3240 domain-containing protein</fullName>
    </recommendedName>
</protein>
<dbReference type="EMBL" id="ATFE01000007">
    <property type="protein sequence ID" value="EPF29100.1"/>
    <property type="molecule type" value="Genomic_DNA"/>
</dbReference>
<dbReference type="NCBIfam" id="NF045581">
    <property type="entry name" value="PG0541_fam"/>
    <property type="match status" value="1"/>
</dbReference>
<evidence type="ECO:0000313" key="1">
    <source>
        <dbReference type="EMBL" id="EPF29100.1"/>
    </source>
</evidence>
<accession>A0AA87NM81</accession>
<name>A0AA87NM81_TREMD</name>
<dbReference type="InterPro" id="IPR015867">
    <property type="entry name" value="N-reg_PII/ATP_PRibTrfase_C"/>
</dbReference>
<dbReference type="RefSeq" id="WP_016523056.1">
    <property type="nucleotide sequence ID" value="NZ_KE332517.1"/>
</dbReference>